<keyword evidence="1" id="KW-1133">Transmembrane helix</keyword>
<dbReference type="AlphaFoldDB" id="A0ABD2WY97"/>
<evidence type="ECO:0000313" key="2">
    <source>
        <dbReference type="EMBL" id="KAL3397945.1"/>
    </source>
</evidence>
<keyword evidence="3" id="KW-1185">Reference proteome</keyword>
<organism evidence="2 3">
    <name type="scientific">Trichogramma kaykai</name>
    <dbReference type="NCBI Taxonomy" id="54128"/>
    <lineage>
        <taxon>Eukaryota</taxon>
        <taxon>Metazoa</taxon>
        <taxon>Ecdysozoa</taxon>
        <taxon>Arthropoda</taxon>
        <taxon>Hexapoda</taxon>
        <taxon>Insecta</taxon>
        <taxon>Pterygota</taxon>
        <taxon>Neoptera</taxon>
        <taxon>Endopterygota</taxon>
        <taxon>Hymenoptera</taxon>
        <taxon>Apocrita</taxon>
        <taxon>Proctotrupomorpha</taxon>
        <taxon>Chalcidoidea</taxon>
        <taxon>Trichogrammatidae</taxon>
        <taxon>Trichogramma</taxon>
    </lineage>
</organism>
<gene>
    <name evidence="2" type="ORF">TKK_008179</name>
</gene>
<keyword evidence="1" id="KW-0812">Transmembrane</keyword>
<dbReference type="EMBL" id="JBJJXI010000060">
    <property type="protein sequence ID" value="KAL3397945.1"/>
    <property type="molecule type" value="Genomic_DNA"/>
</dbReference>
<keyword evidence="1" id="KW-0472">Membrane</keyword>
<proteinExistence type="predicted"/>
<feature type="transmembrane region" description="Helical" evidence="1">
    <location>
        <begin position="48"/>
        <end position="70"/>
    </location>
</feature>
<dbReference type="Proteomes" id="UP001627154">
    <property type="component" value="Unassembled WGS sequence"/>
</dbReference>
<comment type="caution">
    <text evidence="2">The sequence shown here is derived from an EMBL/GenBank/DDBJ whole genome shotgun (WGS) entry which is preliminary data.</text>
</comment>
<sequence length="71" mass="7960">MGTDHLNYRYSSSATHLTRQSRRARSLGLRGLRRVAISRHMARLMTTIARRLFSVALCCPMSCLPATVALV</sequence>
<name>A0ABD2WY97_9HYME</name>
<accession>A0ABD2WY97</accession>
<reference evidence="2 3" key="1">
    <citation type="journal article" date="2024" name="bioRxiv">
        <title>A reference genome for Trichogramma kaykai: A tiny desert-dwelling parasitoid wasp with competing sex-ratio distorters.</title>
        <authorList>
            <person name="Culotta J."/>
            <person name="Lindsey A.R."/>
        </authorList>
    </citation>
    <scope>NUCLEOTIDE SEQUENCE [LARGE SCALE GENOMIC DNA]</scope>
    <source>
        <strain evidence="2 3">KSX58</strain>
    </source>
</reference>
<protein>
    <submittedName>
        <fullName evidence="2">Uncharacterized protein</fullName>
    </submittedName>
</protein>
<evidence type="ECO:0000313" key="3">
    <source>
        <dbReference type="Proteomes" id="UP001627154"/>
    </source>
</evidence>
<evidence type="ECO:0000256" key="1">
    <source>
        <dbReference type="SAM" id="Phobius"/>
    </source>
</evidence>